<protein>
    <submittedName>
        <fullName evidence="3">VapE family protein</fullName>
    </submittedName>
</protein>
<dbReference type="Pfam" id="PF05272">
    <property type="entry name" value="VapE-like_dom"/>
    <property type="match status" value="1"/>
</dbReference>
<reference evidence="3" key="1">
    <citation type="submission" date="2022-10" db="EMBL/GenBank/DDBJ databases">
        <title>Human gut microbiome strain richness.</title>
        <authorList>
            <person name="Chen-Liaw A."/>
        </authorList>
    </citation>
    <scope>NUCLEOTIDE SEQUENCE</scope>
    <source>
        <strain evidence="3">BSD2780120875st1_E1_BSD2780120875_150330</strain>
    </source>
</reference>
<name>A0AAW6HKC5_BACOV</name>
<organism evidence="3 4">
    <name type="scientific">Bacteroides ovatus</name>
    <dbReference type="NCBI Taxonomy" id="28116"/>
    <lineage>
        <taxon>Bacteria</taxon>
        <taxon>Pseudomonadati</taxon>
        <taxon>Bacteroidota</taxon>
        <taxon>Bacteroidia</taxon>
        <taxon>Bacteroidales</taxon>
        <taxon>Bacteroidaceae</taxon>
        <taxon>Bacteroides</taxon>
    </lineage>
</organism>
<gene>
    <name evidence="3" type="ORF">PO382_18105</name>
</gene>
<sequence>MKTLEYNSKRLAKRIQALMKESSNVIVSPNTSKNVPKMQEIDEQEAYKQEVHKHPVLLTRQVIDFLKVRYDFRYNLLTEETEFRPSGQREIPFCRIDKRELNTFCLEAHKEGINCWDKDLQRYIYSTLVESYHPFRLYMNELPAWDGTDRLKPLAKRVSDTPIWIKSFHTWMLGLAAQWLGVNQTQANSVAPILISEEQGRHKSTFCRMLMPPQLARYYSDNLKLTAQGNPERLLAEMGLLNMDEFDKFGAQKMPLLKNLMQMSSLNICKAYQKNFRSLPRIASFIGTSNRTDLLCDPTGSRRFICIEAEHDIDCTGIEHSQIYAQLKEELLAGARHWFNKEEEHALQRHNSAYYHVNPIEDIVCNIYAPAMLDEPDCLSLSAAIIHQELKKRFPAVLRNCTPIQLAQILTATGISRQHTRLGNVYLVKKVKGCGKRLRDSI</sequence>
<dbReference type="InterPro" id="IPR007936">
    <property type="entry name" value="VapE-like_dom"/>
</dbReference>
<feature type="domain" description="DUF3874" evidence="2">
    <location>
        <begin position="359"/>
        <end position="428"/>
    </location>
</feature>
<dbReference type="InterPro" id="IPR024450">
    <property type="entry name" value="DUF3874"/>
</dbReference>
<dbReference type="PANTHER" id="PTHR34985:SF1">
    <property type="entry name" value="SLR0554 PROTEIN"/>
    <property type="match status" value="1"/>
</dbReference>
<dbReference type="EMBL" id="JAQNZF010000026">
    <property type="protein sequence ID" value="MDC2744135.1"/>
    <property type="molecule type" value="Genomic_DNA"/>
</dbReference>
<dbReference type="Proteomes" id="UP001219389">
    <property type="component" value="Unassembled WGS sequence"/>
</dbReference>
<evidence type="ECO:0000259" key="2">
    <source>
        <dbReference type="Pfam" id="PF12990"/>
    </source>
</evidence>
<feature type="domain" description="Virulence-associated protein E-like" evidence="1">
    <location>
        <begin position="140"/>
        <end position="355"/>
    </location>
</feature>
<evidence type="ECO:0000259" key="1">
    <source>
        <dbReference type="Pfam" id="PF05272"/>
    </source>
</evidence>
<comment type="caution">
    <text evidence="3">The sequence shown here is derived from an EMBL/GenBank/DDBJ whole genome shotgun (WGS) entry which is preliminary data.</text>
</comment>
<dbReference type="Pfam" id="PF12990">
    <property type="entry name" value="DUF3874"/>
    <property type="match status" value="1"/>
</dbReference>
<dbReference type="RefSeq" id="WP_061447891.1">
    <property type="nucleotide sequence ID" value="NZ_CAXTIO010000007.1"/>
</dbReference>
<evidence type="ECO:0000313" key="3">
    <source>
        <dbReference type="EMBL" id="MDC2744135.1"/>
    </source>
</evidence>
<dbReference type="PANTHER" id="PTHR34985">
    <property type="entry name" value="SLR0554 PROTEIN"/>
    <property type="match status" value="1"/>
</dbReference>
<evidence type="ECO:0000313" key="4">
    <source>
        <dbReference type="Proteomes" id="UP001219389"/>
    </source>
</evidence>
<dbReference type="AlphaFoldDB" id="A0AAW6HKC5"/>
<proteinExistence type="predicted"/>
<accession>A0AAW6HKC5</accession>